<dbReference type="SMART" id="SM00342">
    <property type="entry name" value="HTH_ARAC"/>
    <property type="match status" value="1"/>
</dbReference>
<sequence>MYKVPAPLTFLIFPLAYLYIRAVLHGEKRLKLRDGLHLIPFLFFTINYLPFYLMDLSEKTTYVWNITQNFELSYSGQDGMLPEWFNIVCRAVLSVCYLLLQWHLIISFFKSHANQGSRQFNTVKKWVFNLTTIQTVYNTALLFLYIFNALSAMDFIANFNEFKYVVSFLVNGSFLVLACYLLWNPHLLVGLPKLHLKTEQPENVLPLSRIHALIVEQNSFLSPILTVHSLSKAIGVPSRRISTSIGHSKYSNFNDYINHLRICYAVEKINEGYLKTYSVDALSEISGFNSKNAFYRAFKKTHGCTPLKYQKAS</sequence>
<feature type="transmembrane region" description="Helical" evidence="4">
    <location>
        <begin position="162"/>
        <end position="183"/>
    </location>
</feature>
<dbReference type="EMBL" id="JBHTHY010000028">
    <property type="protein sequence ID" value="MFD0799652.1"/>
    <property type="molecule type" value="Genomic_DNA"/>
</dbReference>
<dbReference type="SUPFAM" id="SSF46689">
    <property type="entry name" value="Homeodomain-like"/>
    <property type="match status" value="1"/>
</dbReference>
<feature type="transmembrane region" description="Helical" evidence="4">
    <location>
        <begin position="126"/>
        <end position="150"/>
    </location>
</feature>
<protein>
    <submittedName>
        <fullName evidence="6">Helix-turn-helix domain-containing protein</fullName>
    </submittedName>
</protein>
<dbReference type="Proteomes" id="UP001597012">
    <property type="component" value="Unassembled WGS sequence"/>
</dbReference>
<feature type="transmembrane region" description="Helical" evidence="4">
    <location>
        <begin position="6"/>
        <end position="24"/>
    </location>
</feature>
<evidence type="ECO:0000313" key="7">
    <source>
        <dbReference type="Proteomes" id="UP001597012"/>
    </source>
</evidence>
<organism evidence="6 7">
    <name type="scientific">Maribacter chungangensis</name>
    <dbReference type="NCBI Taxonomy" id="1069117"/>
    <lineage>
        <taxon>Bacteria</taxon>
        <taxon>Pseudomonadati</taxon>
        <taxon>Bacteroidota</taxon>
        <taxon>Flavobacteriia</taxon>
        <taxon>Flavobacteriales</taxon>
        <taxon>Flavobacteriaceae</taxon>
        <taxon>Maribacter</taxon>
    </lineage>
</organism>
<dbReference type="PANTHER" id="PTHR43280:SF2">
    <property type="entry name" value="HTH-TYPE TRANSCRIPTIONAL REGULATOR EXSA"/>
    <property type="match status" value="1"/>
</dbReference>
<feature type="domain" description="HTH araC/xylS-type" evidence="5">
    <location>
        <begin position="208"/>
        <end position="312"/>
    </location>
</feature>
<accession>A0ABW3B8H1</accession>
<dbReference type="PROSITE" id="PS00041">
    <property type="entry name" value="HTH_ARAC_FAMILY_1"/>
    <property type="match status" value="1"/>
</dbReference>
<gene>
    <name evidence="6" type="ORF">ACFQZJ_19440</name>
</gene>
<keyword evidence="3" id="KW-0804">Transcription</keyword>
<evidence type="ECO:0000259" key="5">
    <source>
        <dbReference type="PROSITE" id="PS01124"/>
    </source>
</evidence>
<evidence type="ECO:0000256" key="4">
    <source>
        <dbReference type="SAM" id="Phobius"/>
    </source>
</evidence>
<evidence type="ECO:0000313" key="6">
    <source>
        <dbReference type="EMBL" id="MFD0799652.1"/>
    </source>
</evidence>
<evidence type="ECO:0000256" key="3">
    <source>
        <dbReference type="ARBA" id="ARBA00023163"/>
    </source>
</evidence>
<feature type="transmembrane region" description="Helical" evidence="4">
    <location>
        <begin position="36"/>
        <end position="54"/>
    </location>
</feature>
<keyword evidence="4" id="KW-0812">Transmembrane</keyword>
<proteinExistence type="predicted"/>
<keyword evidence="4" id="KW-0472">Membrane</keyword>
<dbReference type="PROSITE" id="PS01124">
    <property type="entry name" value="HTH_ARAC_FAMILY_2"/>
    <property type="match status" value="1"/>
</dbReference>
<reference evidence="7" key="1">
    <citation type="journal article" date="2019" name="Int. J. Syst. Evol. Microbiol.">
        <title>The Global Catalogue of Microorganisms (GCM) 10K type strain sequencing project: providing services to taxonomists for standard genome sequencing and annotation.</title>
        <authorList>
            <consortium name="The Broad Institute Genomics Platform"/>
            <consortium name="The Broad Institute Genome Sequencing Center for Infectious Disease"/>
            <person name="Wu L."/>
            <person name="Ma J."/>
        </authorList>
    </citation>
    <scope>NUCLEOTIDE SEQUENCE [LARGE SCALE GENOMIC DNA]</scope>
    <source>
        <strain evidence="7">CCUG 61948</strain>
    </source>
</reference>
<dbReference type="InterPro" id="IPR018060">
    <property type="entry name" value="HTH_AraC"/>
</dbReference>
<dbReference type="InterPro" id="IPR009057">
    <property type="entry name" value="Homeodomain-like_sf"/>
</dbReference>
<dbReference type="Pfam" id="PF12833">
    <property type="entry name" value="HTH_18"/>
    <property type="match status" value="1"/>
</dbReference>
<keyword evidence="1" id="KW-0805">Transcription regulation</keyword>
<comment type="caution">
    <text evidence="6">The sequence shown here is derived from an EMBL/GenBank/DDBJ whole genome shotgun (WGS) entry which is preliminary data.</text>
</comment>
<dbReference type="RefSeq" id="WP_379936637.1">
    <property type="nucleotide sequence ID" value="NZ_JBHTHY010000028.1"/>
</dbReference>
<keyword evidence="7" id="KW-1185">Reference proteome</keyword>
<dbReference type="PANTHER" id="PTHR43280">
    <property type="entry name" value="ARAC-FAMILY TRANSCRIPTIONAL REGULATOR"/>
    <property type="match status" value="1"/>
</dbReference>
<feature type="transmembrane region" description="Helical" evidence="4">
    <location>
        <begin position="84"/>
        <end position="105"/>
    </location>
</feature>
<evidence type="ECO:0000256" key="2">
    <source>
        <dbReference type="ARBA" id="ARBA00023125"/>
    </source>
</evidence>
<dbReference type="Gene3D" id="1.10.10.60">
    <property type="entry name" value="Homeodomain-like"/>
    <property type="match status" value="1"/>
</dbReference>
<evidence type="ECO:0000256" key="1">
    <source>
        <dbReference type="ARBA" id="ARBA00023015"/>
    </source>
</evidence>
<keyword evidence="2" id="KW-0238">DNA-binding</keyword>
<dbReference type="InterPro" id="IPR018062">
    <property type="entry name" value="HTH_AraC-typ_CS"/>
</dbReference>
<keyword evidence="4" id="KW-1133">Transmembrane helix</keyword>
<name>A0ABW3B8H1_9FLAO</name>